<dbReference type="InterPro" id="IPR002048">
    <property type="entry name" value="EF_hand_dom"/>
</dbReference>
<name>A0A058ZIX1_9RHOB</name>
<organism evidence="6 7">
    <name type="scientific">Actibacterium atlanticum</name>
    <dbReference type="NCBI Taxonomy" id="1461693"/>
    <lineage>
        <taxon>Bacteria</taxon>
        <taxon>Pseudomonadati</taxon>
        <taxon>Pseudomonadota</taxon>
        <taxon>Alphaproteobacteria</taxon>
        <taxon>Rhodobacterales</taxon>
        <taxon>Roseobacteraceae</taxon>
        <taxon>Actibacterium</taxon>
    </lineage>
</organism>
<dbReference type="SUPFAM" id="SSF47473">
    <property type="entry name" value="EF-hand"/>
    <property type="match status" value="1"/>
</dbReference>
<dbReference type="eggNOG" id="COG5126">
    <property type="taxonomic scope" value="Bacteria"/>
</dbReference>
<proteinExistence type="predicted"/>
<feature type="signal peptide" evidence="4">
    <location>
        <begin position="1"/>
        <end position="28"/>
    </location>
</feature>
<dbReference type="InterPro" id="IPR011992">
    <property type="entry name" value="EF-hand-dom_pair"/>
</dbReference>
<gene>
    <name evidence="6" type="ORF">ATO10_11467</name>
</gene>
<evidence type="ECO:0000313" key="6">
    <source>
        <dbReference type="EMBL" id="KCV81528.1"/>
    </source>
</evidence>
<dbReference type="GO" id="GO:0005509">
    <property type="term" value="F:calcium ion binding"/>
    <property type="evidence" value="ECO:0007669"/>
    <property type="project" value="InterPro"/>
</dbReference>
<comment type="caution">
    <text evidence="6">The sequence shown here is derived from an EMBL/GenBank/DDBJ whole genome shotgun (WGS) entry which is preliminary data.</text>
</comment>
<dbReference type="PANTHER" id="PTHR10827">
    <property type="entry name" value="RETICULOCALBIN"/>
    <property type="match status" value="1"/>
</dbReference>
<reference evidence="6 7" key="1">
    <citation type="submission" date="2013-04" db="EMBL/GenBank/DDBJ databases">
        <title>Shimia sp. 22II-S11-Z10 Genome Sequencing.</title>
        <authorList>
            <person name="Lai Q."/>
            <person name="Li G."/>
            <person name="Shao Z."/>
        </authorList>
    </citation>
    <scope>NUCLEOTIDE SEQUENCE [LARGE SCALE GENOMIC DNA]</scope>
    <source>
        <strain evidence="7">22II-S11-Z10</strain>
    </source>
</reference>
<dbReference type="AlphaFoldDB" id="A0A058ZIX1"/>
<dbReference type="OrthoDB" id="5470953at2"/>
<dbReference type="Pfam" id="PF13499">
    <property type="entry name" value="EF-hand_7"/>
    <property type="match status" value="1"/>
</dbReference>
<dbReference type="STRING" id="1461693.ATO10_11467"/>
<dbReference type="PANTHER" id="PTHR10827:SF98">
    <property type="entry name" value="45 KDA CALCIUM-BINDING PROTEIN"/>
    <property type="match status" value="1"/>
</dbReference>
<evidence type="ECO:0000256" key="3">
    <source>
        <dbReference type="SAM" id="MobiDB-lite"/>
    </source>
</evidence>
<keyword evidence="1" id="KW-0479">Metal-binding</keyword>
<dbReference type="Proteomes" id="UP000024836">
    <property type="component" value="Unassembled WGS sequence"/>
</dbReference>
<keyword evidence="7" id="KW-1185">Reference proteome</keyword>
<evidence type="ECO:0000313" key="7">
    <source>
        <dbReference type="Proteomes" id="UP000024836"/>
    </source>
</evidence>
<feature type="compositionally biased region" description="Gly residues" evidence="3">
    <location>
        <begin position="94"/>
        <end position="104"/>
    </location>
</feature>
<dbReference type="InterPro" id="IPR018247">
    <property type="entry name" value="EF_Hand_1_Ca_BS"/>
</dbReference>
<protein>
    <recommendedName>
        <fullName evidence="5">EF-hand domain-containing protein</fullName>
    </recommendedName>
</protein>
<feature type="domain" description="EF-hand" evidence="5">
    <location>
        <begin position="132"/>
        <end position="167"/>
    </location>
</feature>
<accession>A0A058ZIX1</accession>
<keyword evidence="2" id="KW-0677">Repeat</keyword>
<sequence length="175" mass="18309">MKRKSLIMTVSSLTLGAVVLATALPAAAMGPGKGAAFGVLDADNSGTVTFEEFQAPLQERFGEADTDGDGVLSEDELANFKPKFGKQGHRLGGKEGPGGQGRFGGSPEERAQRMVEMMDANDDGLLSAEEISEGPSAARIFAKLDADGSGALSVEEFEAAKKHLKQFRHGKPAVD</sequence>
<dbReference type="CDD" id="cd00051">
    <property type="entry name" value="EFh"/>
    <property type="match status" value="1"/>
</dbReference>
<dbReference type="Pfam" id="PF13202">
    <property type="entry name" value="EF-hand_5"/>
    <property type="match status" value="2"/>
</dbReference>
<dbReference type="PROSITE" id="PS00018">
    <property type="entry name" value="EF_HAND_1"/>
    <property type="match status" value="2"/>
</dbReference>
<dbReference type="Gene3D" id="1.10.238.10">
    <property type="entry name" value="EF-hand"/>
    <property type="match status" value="2"/>
</dbReference>
<dbReference type="EMBL" id="AQQY01000007">
    <property type="protein sequence ID" value="KCV81528.1"/>
    <property type="molecule type" value="Genomic_DNA"/>
</dbReference>
<feature type="domain" description="EF-hand" evidence="5">
    <location>
        <begin position="52"/>
        <end position="87"/>
    </location>
</feature>
<evidence type="ECO:0000256" key="4">
    <source>
        <dbReference type="SAM" id="SignalP"/>
    </source>
</evidence>
<evidence type="ECO:0000256" key="2">
    <source>
        <dbReference type="ARBA" id="ARBA00022737"/>
    </source>
</evidence>
<feature type="region of interest" description="Disordered" evidence="3">
    <location>
        <begin position="82"/>
        <end position="109"/>
    </location>
</feature>
<dbReference type="SMART" id="SM00054">
    <property type="entry name" value="EFh"/>
    <property type="match status" value="3"/>
</dbReference>
<keyword evidence="4" id="KW-0732">Signal</keyword>
<dbReference type="RefSeq" id="WP_051598111.1">
    <property type="nucleotide sequence ID" value="NZ_AQQY01000007.1"/>
</dbReference>
<evidence type="ECO:0000259" key="5">
    <source>
        <dbReference type="PROSITE" id="PS50222"/>
    </source>
</evidence>
<evidence type="ECO:0000256" key="1">
    <source>
        <dbReference type="ARBA" id="ARBA00022723"/>
    </source>
</evidence>
<feature type="chain" id="PRO_5001572185" description="EF-hand domain-containing protein" evidence="4">
    <location>
        <begin position="29"/>
        <end position="175"/>
    </location>
</feature>
<dbReference type="PROSITE" id="PS50222">
    <property type="entry name" value="EF_HAND_2"/>
    <property type="match status" value="2"/>
</dbReference>